<proteinExistence type="predicted"/>
<sequence length="60" mass="6924">MLLLYCVPPLMKLLPRISPPKRWPKNWLPASRCFPALPPFITGKASWSRSMKSRCCLKPI</sequence>
<gene>
    <name evidence="1" type="ORF">CALMAC_LOCUS3219</name>
</gene>
<organism evidence="1 2">
    <name type="scientific">Callosobruchus maculatus</name>
    <name type="common">Southern cowpea weevil</name>
    <name type="synonym">Pulse bruchid</name>
    <dbReference type="NCBI Taxonomy" id="64391"/>
    <lineage>
        <taxon>Eukaryota</taxon>
        <taxon>Metazoa</taxon>
        <taxon>Ecdysozoa</taxon>
        <taxon>Arthropoda</taxon>
        <taxon>Hexapoda</taxon>
        <taxon>Insecta</taxon>
        <taxon>Pterygota</taxon>
        <taxon>Neoptera</taxon>
        <taxon>Endopterygota</taxon>
        <taxon>Coleoptera</taxon>
        <taxon>Polyphaga</taxon>
        <taxon>Cucujiformia</taxon>
        <taxon>Chrysomeloidea</taxon>
        <taxon>Chrysomelidae</taxon>
        <taxon>Bruchinae</taxon>
        <taxon>Bruchini</taxon>
        <taxon>Callosobruchus</taxon>
    </lineage>
</organism>
<evidence type="ECO:0000313" key="2">
    <source>
        <dbReference type="Proteomes" id="UP000410492"/>
    </source>
</evidence>
<reference evidence="1 2" key="1">
    <citation type="submission" date="2019-01" db="EMBL/GenBank/DDBJ databases">
        <authorList>
            <person name="Sayadi A."/>
        </authorList>
    </citation>
    <scope>NUCLEOTIDE SEQUENCE [LARGE SCALE GENOMIC DNA]</scope>
</reference>
<dbReference type="EMBL" id="CAACVG010004268">
    <property type="protein sequence ID" value="VEN38272.1"/>
    <property type="molecule type" value="Genomic_DNA"/>
</dbReference>
<dbReference type="Proteomes" id="UP000410492">
    <property type="component" value="Unassembled WGS sequence"/>
</dbReference>
<dbReference type="AlphaFoldDB" id="A0A653BRQ3"/>
<name>A0A653BRQ3_CALMS</name>
<keyword evidence="2" id="KW-1185">Reference proteome</keyword>
<protein>
    <submittedName>
        <fullName evidence="1">Uncharacterized protein</fullName>
    </submittedName>
</protein>
<evidence type="ECO:0000313" key="1">
    <source>
        <dbReference type="EMBL" id="VEN38272.1"/>
    </source>
</evidence>
<accession>A0A653BRQ3</accession>